<reference evidence="2" key="1">
    <citation type="submission" date="2025-08" db="UniProtKB">
        <authorList>
            <consortium name="RefSeq"/>
        </authorList>
    </citation>
    <scope>IDENTIFICATION</scope>
    <source>
        <tissue evidence="2">Blood</tissue>
    </source>
</reference>
<dbReference type="RefSeq" id="XP_074212482.1">
    <property type="nucleotide sequence ID" value="XM_074356381.1"/>
</dbReference>
<protein>
    <submittedName>
        <fullName evidence="2">Translation initiation factor eIF2B subunit alpha</fullName>
    </submittedName>
</protein>
<dbReference type="Proteomes" id="UP001732780">
    <property type="component" value="Chromosome 32"/>
</dbReference>
<keyword evidence="2" id="KW-0648">Protein biosynthesis</keyword>
<proteinExistence type="predicted"/>
<sequence>MADRIFQRTASCGQAGLPETVNPDFRRCQVTCEAALLRPRAVPTAPPPKRRKWNAEWRRALSVSVARSPRGCGTHPGKEGSSGPLGLHGPEGTMDSKELIEYFKSQMKEDPDMASAVAAIRTLLEYLRRDKGETIQGLRANLTSAIETLCGVDSSVAVSSGGELFLRFISLTSLEYSDYSKCKKIMIERGEIFLQRISLSRNKIADLCHTFIKDGARILTHAYSRVVLRVLEAAVAAKKRFSVYITESQPDLSGQKMAKALCHLNVPVTVVLDAAVGYIMEKVDLVIVGAEGVVENGGIINKIGTNQMAVCAKAQNKPFYVVAESFKFVRLFPLNQQDVPDKFKYKADTLKSAQTGQDLREEHPWVDYTSPSLITLLFTDLGVLTPSAVSDELIKLYL</sequence>
<keyword evidence="1" id="KW-1185">Reference proteome</keyword>
<evidence type="ECO:0000313" key="2">
    <source>
        <dbReference type="RefSeq" id="XP_074212482.1"/>
    </source>
</evidence>
<name>A0AC58PR22_CAMBA</name>
<organism evidence="1 2">
    <name type="scientific">Camelus bactrianus</name>
    <name type="common">Bactrian camel</name>
    <dbReference type="NCBI Taxonomy" id="9837"/>
    <lineage>
        <taxon>Eukaryota</taxon>
        <taxon>Metazoa</taxon>
        <taxon>Chordata</taxon>
        <taxon>Craniata</taxon>
        <taxon>Vertebrata</taxon>
        <taxon>Euteleostomi</taxon>
        <taxon>Mammalia</taxon>
        <taxon>Eutheria</taxon>
        <taxon>Laurasiatheria</taxon>
        <taxon>Artiodactyla</taxon>
        <taxon>Tylopoda</taxon>
        <taxon>Camelidae</taxon>
        <taxon>Camelus</taxon>
    </lineage>
</organism>
<gene>
    <name evidence="2" type="primary">EIF2B1</name>
</gene>
<evidence type="ECO:0000313" key="1">
    <source>
        <dbReference type="Proteomes" id="UP001732780"/>
    </source>
</evidence>
<accession>A0AC58PR22</accession>
<keyword evidence="2" id="KW-0396">Initiation factor</keyword>